<feature type="domain" description="Fibronectin type-III" evidence="2">
    <location>
        <begin position="196"/>
        <end position="293"/>
    </location>
</feature>
<dbReference type="SMART" id="SM00060">
    <property type="entry name" value="FN3"/>
    <property type="match status" value="1"/>
</dbReference>
<keyword evidence="4" id="KW-0675">Receptor</keyword>
<dbReference type="CDD" id="cd00063">
    <property type="entry name" value="FN3"/>
    <property type="match status" value="1"/>
</dbReference>
<dbReference type="InterPro" id="IPR036116">
    <property type="entry name" value="FN3_sf"/>
</dbReference>
<dbReference type="Proteomes" id="UP000299084">
    <property type="component" value="Unassembled WGS sequence"/>
</dbReference>
<evidence type="ECO:0000313" key="4">
    <source>
        <dbReference type="EMBL" id="KAB1276555.1"/>
    </source>
</evidence>
<evidence type="ECO:0000313" key="5">
    <source>
        <dbReference type="Proteomes" id="UP000299084"/>
    </source>
</evidence>
<dbReference type="PANTHER" id="PTHR18952">
    <property type="entry name" value="CARBONIC ANHYDRASE"/>
    <property type="match status" value="1"/>
</dbReference>
<dbReference type="Pfam" id="PF00194">
    <property type="entry name" value="Carb_anhydrase"/>
    <property type="match status" value="1"/>
</dbReference>
<proteinExistence type="inferred from homology"/>
<gene>
    <name evidence="4" type="ORF">Cadr_000008265</name>
</gene>
<dbReference type="InterPro" id="IPR003961">
    <property type="entry name" value="FN3_dom"/>
</dbReference>
<dbReference type="Gene3D" id="2.60.40.10">
    <property type="entry name" value="Immunoglobulins"/>
    <property type="match status" value="1"/>
</dbReference>
<dbReference type="SUPFAM" id="SSF49265">
    <property type="entry name" value="Fibronectin type III"/>
    <property type="match status" value="1"/>
</dbReference>
<dbReference type="InterPro" id="IPR013783">
    <property type="entry name" value="Ig-like_fold"/>
</dbReference>
<evidence type="ECO:0000256" key="1">
    <source>
        <dbReference type="ARBA" id="ARBA00010718"/>
    </source>
</evidence>
<evidence type="ECO:0000259" key="2">
    <source>
        <dbReference type="PROSITE" id="PS50853"/>
    </source>
</evidence>
<feature type="domain" description="Alpha-carbonic anhydrase" evidence="3">
    <location>
        <begin position="1"/>
        <end position="182"/>
    </location>
</feature>
<dbReference type="SMART" id="SM01057">
    <property type="entry name" value="Carb_anhydrase"/>
    <property type="match status" value="1"/>
</dbReference>
<protein>
    <submittedName>
        <fullName evidence="4">Receptor-type tyrosine-protein phosphatase zeta</fullName>
    </submittedName>
</protein>
<dbReference type="PANTHER" id="PTHR18952:SF84">
    <property type="entry name" value="CARBONIC ANHYDRASE 14"/>
    <property type="match status" value="1"/>
</dbReference>
<comment type="caution">
    <text evidence="4">The sequence shown here is derived from an EMBL/GenBank/DDBJ whole genome shotgun (WGS) entry which is preliminary data.</text>
</comment>
<accession>A0A5N4DZP7</accession>
<dbReference type="PROSITE" id="PS51144">
    <property type="entry name" value="ALPHA_CA_2"/>
    <property type="match status" value="1"/>
</dbReference>
<dbReference type="FunFam" id="3.10.200.10:FF:000009">
    <property type="entry name" value="receptor-type tyrosine-protein phosphatase zeta isoform X2"/>
    <property type="match status" value="1"/>
</dbReference>
<dbReference type="FunFam" id="2.60.40.10:FF:000313">
    <property type="entry name" value="Receptor-type tyrosine-protein phosphatase zeta"/>
    <property type="match status" value="1"/>
</dbReference>
<comment type="similarity">
    <text evidence="1">Belongs to the alpha-carbonic anhydrase family.</text>
</comment>
<dbReference type="GO" id="GO:0008270">
    <property type="term" value="F:zinc ion binding"/>
    <property type="evidence" value="ECO:0007669"/>
    <property type="project" value="InterPro"/>
</dbReference>
<dbReference type="Pfam" id="PF00041">
    <property type="entry name" value="fn3"/>
    <property type="match status" value="1"/>
</dbReference>
<dbReference type="GO" id="GO:0004089">
    <property type="term" value="F:carbonate dehydratase activity"/>
    <property type="evidence" value="ECO:0007669"/>
    <property type="project" value="InterPro"/>
</dbReference>
<dbReference type="Gene3D" id="3.10.200.10">
    <property type="entry name" value="Alpha carbonic anhydrase"/>
    <property type="match status" value="1"/>
</dbReference>
<organism evidence="4 5">
    <name type="scientific">Camelus dromedarius</name>
    <name type="common">Dromedary</name>
    <name type="synonym">Arabian camel</name>
    <dbReference type="NCBI Taxonomy" id="9838"/>
    <lineage>
        <taxon>Eukaryota</taxon>
        <taxon>Metazoa</taxon>
        <taxon>Chordata</taxon>
        <taxon>Craniata</taxon>
        <taxon>Vertebrata</taxon>
        <taxon>Euteleostomi</taxon>
        <taxon>Mammalia</taxon>
        <taxon>Eutheria</taxon>
        <taxon>Laurasiatheria</taxon>
        <taxon>Artiodactyla</taxon>
        <taxon>Tylopoda</taxon>
        <taxon>Camelidae</taxon>
        <taxon>Camelus</taxon>
    </lineage>
</organism>
<dbReference type="EMBL" id="JWIN03000007">
    <property type="protein sequence ID" value="KAB1276555.1"/>
    <property type="molecule type" value="Genomic_DNA"/>
</dbReference>
<dbReference type="InterPro" id="IPR023561">
    <property type="entry name" value="Carbonic_anhydrase_a-class"/>
</dbReference>
<dbReference type="SUPFAM" id="SSF51069">
    <property type="entry name" value="Carbonic anhydrase"/>
    <property type="match status" value="1"/>
</dbReference>
<evidence type="ECO:0000259" key="3">
    <source>
        <dbReference type="PROSITE" id="PS51144"/>
    </source>
</evidence>
<keyword evidence="5" id="KW-1185">Reference proteome</keyword>
<dbReference type="AlphaFoldDB" id="A0A5N4DZP7"/>
<dbReference type="PROSITE" id="PS50853">
    <property type="entry name" value="FN3"/>
    <property type="match status" value="1"/>
</dbReference>
<name>A0A5N4DZP7_CAMDR</name>
<dbReference type="InterPro" id="IPR036398">
    <property type="entry name" value="CA_dom_sf"/>
</dbReference>
<sequence length="313" mass="35724">MVFKASKITFHWGKCNTSSDGSEHSLEGQKFPLEMQIYCFDVDRFSSFEEAVKGKGKLRALSILFEVGIEENLDYKAIIDGVERVSRFGKQAALNPFTLLNLLPNSTDKYYTYNGSLTSPPCTDTVDWIIFKDTVSISESQLAVFCEVLTMQQSGYVMLMDYLQNNFREQQYKFSRQVFSSYTGKEEIHEAVCSSEPENVQADPENYTSLLVTWERPRVVYDTMIEKFAVLYQRLEGEDQTKHEFLTDGYQDLGAILNNLLPNMSYVLQIVAICTNGLYGKYSDQLIVDMPSDDPELDLFPELIGTEEIIKVS</sequence>
<reference evidence="4 5" key="1">
    <citation type="journal article" date="2019" name="Mol. Ecol. Resour.">
        <title>Improving Illumina assemblies with Hi-C and long reads: an example with the North African dromedary.</title>
        <authorList>
            <person name="Elbers J.P."/>
            <person name="Rogers M.F."/>
            <person name="Perelman P.L."/>
            <person name="Proskuryakova A.A."/>
            <person name="Serdyukova N.A."/>
            <person name="Johnson W.E."/>
            <person name="Horin P."/>
            <person name="Corander J."/>
            <person name="Murphy D."/>
            <person name="Burger P.A."/>
        </authorList>
    </citation>
    <scope>NUCLEOTIDE SEQUENCE [LARGE SCALE GENOMIC DNA]</scope>
    <source>
        <strain evidence="4">Drom800</strain>
        <tissue evidence="4">Blood</tissue>
    </source>
</reference>
<dbReference type="InterPro" id="IPR001148">
    <property type="entry name" value="CA_dom"/>
</dbReference>
<dbReference type="GO" id="GO:0005886">
    <property type="term" value="C:plasma membrane"/>
    <property type="evidence" value="ECO:0007669"/>
    <property type="project" value="TreeGrafter"/>
</dbReference>